<evidence type="ECO:0000313" key="3">
    <source>
        <dbReference type="Proteomes" id="UP001178461"/>
    </source>
</evidence>
<proteinExistence type="predicted"/>
<evidence type="ECO:0000259" key="1">
    <source>
        <dbReference type="Pfam" id="PF00078"/>
    </source>
</evidence>
<gene>
    <name evidence="2" type="ORF">PODLI_1B013020</name>
</gene>
<dbReference type="SUPFAM" id="SSF56672">
    <property type="entry name" value="DNA/RNA polymerases"/>
    <property type="match status" value="1"/>
</dbReference>
<reference evidence="2" key="1">
    <citation type="submission" date="2022-12" db="EMBL/GenBank/DDBJ databases">
        <authorList>
            <person name="Alioto T."/>
            <person name="Alioto T."/>
            <person name="Gomez Garrido J."/>
        </authorList>
    </citation>
    <scope>NUCLEOTIDE SEQUENCE</scope>
</reference>
<sequence length="471" mass="53386">MAQRWINMEAQRELPEYQSAIVHWENICPFLLARLMKWSAEADLIGHEQAGFRLNRSTTDQAIILYHLARKYSTPRRGQLCAAFIDLKAAFDSIPRQLLWDKLACWGIDRRLLWLISQLHAGSVARVRISPAGDLTNPVPVNKGVRQGCILAPLLFNLFISDMRNPLIDSQKFIHTPRIADYRCPLLLYADDAGGKRTLNIFKTRQKPYHTPSSVFFYSEGALLIPAALKVYSIKVMATMAYAAPLWAAFANLSPLESLQSQFLRRLLKLPTCVSNAAIRLEMKIPQWRKIHAKLLSYEISPTELLKLDLNAAKRCINQRLDDVELYQNFLAGGGACSPLNLGITPIYRAPSYLTSLIAASHRYAFIRARFNVFPTNVLRHRFTKGQVPSMCACEMKTSESLHHVMFICPMYSSARASILNSIIQPMADKPVDLQLAWVLQDADPYITLQVAKFLTAVLSYKRRNGMLADY</sequence>
<protein>
    <recommendedName>
        <fullName evidence="1">Reverse transcriptase domain-containing protein</fullName>
    </recommendedName>
</protein>
<dbReference type="EMBL" id="OX395132">
    <property type="protein sequence ID" value="CAI5780389.1"/>
    <property type="molecule type" value="Genomic_DNA"/>
</dbReference>
<dbReference type="Pfam" id="PF00078">
    <property type="entry name" value="RVT_1"/>
    <property type="match status" value="1"/>
</dbReference>
<dbReference type="PANTHER" id="PTHR47027">
    <property type="entry name" value="REVERSE TRANSCRIPTASE DOMAIN-CONTAINING PROTEIN"/>
    <property type="match status" value="1"/>
</dbReference>
<dbReference type="Proteomes" id="UP001178461">
    <property type="component" value="Chromosome 7"/>
</dbReference>
<dbReference type="AlphaFoldDB" id="A0AA35KN99"/>
<accession>A0AA35KN99</accession>
<dbReference type="InterPro" id="IPR043502">
    <property type="entry name" value="DNA/RNA_pol_sf"/>
</dbReference>
<organism evidence="2 3">
    <name type="scientific">Podarcis lilfordi</name>
    <name type="common">Lilford's wall lizard</name>
    <dbReference type="NCBI Taxonomy" id="74358"/>
    <lineage>
        <taxon>Eukaryota</taxon>
        <taxon>Metazoa</taxon>
        <taxon>Chordata</taxon>
        <taxon>Craniata</taxon>
        <taxon>Vertebrata</taxon>
        <taxon>Euteleostomi</taxon>
        <taxon>Lepidosauria</taxon>
        <taxon>Squamata</taxon>
        <taxon>Bifurcata</taxon>
        <taxon>Unidentata</taxon>
        <taxon>Episquamata</taxon>
        <taxon>Laterata</taxon>
        <taxon>Lacertibaenia</taxon>
        <taxon>Lacertidae</taxon>
        <taxon>Podarcis</taxon>
    </lineage>
</organism>
<dbReference type="InterPro" id="IPR000477">
    <property type="entry name" value="RT_dom"/>
</dbReference>
<evidence type="ECO:0000313" key="2">
    <source>
        <dbReference type="EMBL" id="CAI5780389.1"/>
    </source>
</evidence>
<name>A0AA35KN99_9SAUR</name>
<dbReference type="PANTHER" id="PTHR47027:SF30">
    <property type="entry name" value="THAP-TYPE DOMAIN-CONTAINING PROTEIN"/>
    <property type="match status" value="1"/>
</dbReference>
<feature type="domain" description="Reverse transcriptase" evidence="1">
    <location>
        <begin position="39"/>
        <end position="192"/>
    </location>
</feature>
<keyword evidence="3" id="KW-1185">Reference proteome</keyword>